<dbReference type="InterPro" id="IPR036560">
    <property type="entry name" value="MADH/AADH_L_sf"/>
</dbReference>
<dbReference type="GO" id="GO:0009308">
    <property type="term" value="P:amine metabolic process"/>
    <property type="evidence" value="ECO:0007669"/>
    <property type="project" value="InterPro"/>
</dbReference>
<proteinExistence type="predicted"/>
<evidence type="ECO:0000313" key="3">
    <source>
        <dbReference type="EMBL" id="ACD84054.1"/>
    </source>
</evidence>
<gene>
    <name evidence="3" type="ordered locus">Minf_2000</name>
</gene>
<name>B3DYK6_METI4</name>
<protein>
    <submittedName>
        <fullName evidence="3">Methylamine dehydrogenase, L chain</fullName>
    </submittedName>
</protein>
<feature type="region of interest" description="Disordered" evidence="1">
    <location>
        <begin position="1"/>
        <end position="29"/>
    </location>
</feature>
<dbReference type="Gene3D" id="2.60.30.10">
    <property type="entry name" value="Methylamine/Aralkylamine dehydrogenase light chain"/>
    <property type="match status" value="1"/>
</dbReference>
<accession>B3DYK6</accession>
<dbReference type="InterPro" id="IPR013504">
    <property type="entry name" value="MADH/AADH_Ltc_C_dom"/>
</dbReference>
<reference evidence="3 4" key="1">
    <citation type="journal article" date="2008" name="Biol. Direct">
        <title>Complete genome sequence of the extremely acidophilic methanotroph isolate V4, Methylacidiphilum infernorum, a representative of the bacterial phylum Verrucomicrobia.</title>
        <authorList>
            <person name="Hou S."/>
            <person name="Makarova K.S."/>
            <person name="Saw J.H."/>
            <person name="Senin P."/>
            <person name="Ly B.V."/>
            <person name="Zhou Z."/>
            <person name="Ren Y."/>
            <person name="Wang J."/>
            <person name="Galperin M.Y."/>
            <person name="Omelchenko M.V."/>
            <person name="Wolf Y.I."/>
            <person name="Yutin N."/>
            <person name="Koonin E.V."/>
            <person name="Stott M.B."/>
            <person name="Mountain B.W."/>
            <person name="Crowe M.A."/>
            <person name="Smirnova A.V."/>
            <person name="Dunfield P.F."/>
            <person name="Feng L."/>
            <person name="Wang L."/>
            <person name="Alam M."/>
        </authorList>
    </citation>
    <scope>NUCLEOTIDE SEQUENCE [LARGE SCALE GENOMIC DNA]</scope>
    <source>
        <strain evidence="4">Isolate V4</strain>
    </source>
</reference>
<dbReference type="eggNOG" id="ENOG502ZHBX">
    <property type="taxonomic scope" value="Bacteria"/>
</dbReference>
<dbReference type="SUPFAM" id="SSF57561">
    <property type="entry name" value="Methylamine dehydrogenase, L chain"/>
    <property type="match status" value="1"/>
</dbReference>
<evidence type="ECO:0000259" key="2">
    <source>
        <dbReference type="Pfam" id="PF02975"/>
    </source>
</evidence>
<dbReference type="Pfam" id="PF02975">
    <property type="entry name" value="Me-amine-dh_L"/>
    <property type="match status" value="1"/>
</dbReference>
<organism evidence="3 4">
    <name type="scientific">Methylacidiphilum infernorum (isolate V4)</name>
    <name type="common">Methylokorus infernorum (strain V4)</name>
    <dbReference type="NCBI Taxonomy" id="481448"/>
    <lineage>
        <taxon>Bacteria</taxon>
        <taxon>Pseudomonadati</taxon>
        <taxon>Verrucomicrobiota</taxon>
        <taxon>Methylacidiphilae</taxon>
        <taxon>Methylacidiphilales</taxon>
        <taxon>Methylacidiphilaceae</taxon>
        <taxon>Methylacidiphilum (ex Ratnadevi et al. 2023)</taxon>
    </lineage>
</organism>
<dbReference type="AlphaFoldDB" id="B3DYK6"/>
<dbReference type="Proteomes" id="UP000009149">
    <property type="component" value="Chromosome"/>
</dbReference>
<dbReference type="HOGENOM" id="CLU_116271_0_0_0"/>
<dbReference type="STRING" id="481448.Minf_2000"/>
<dbReference type="GO" id="GO:0042597">
    <property type="term" value="C:periplasmic space"/>
    <property type="evidence" value="ECO:0007669"/>
    <property type="project" value="InterPro"/>
</dbReference>
<sequence>MAVPVERPSLLKDDAEEKKGKEPPASNDPATSCSYWRYCSLDGFLCSCCGGGATACPPGTFPSPTHWVGSCRNPEDGKHYLVSYRDCCGKGYCGRCYCRQTDAKEMPVYQLLRNNDTIWCFGAPNMIYHCTGAAVLAPAQDNPREEREPVSQHKEKD</sequence>
<dbReference type="EMBL" id="CP000975">
    <property type="protein sequence ID" value="ACD84054.1"/>
    <property type="molecule type" value="Genomic_DNA"/>
</dbReference>
<dbReference type="KEGG" id="min:Minf_2000"/>
<evidence type="ECO:0000313" key="4">
    <source>
        <dbReference type="Proteomes" id="UP000009149"/>
    </source>
</evidence>
<feature type="domain" description="Methylamine/Aralkylamine dehydrogenase light chain C-terminal" evidence="2">
    <location>
        <begin position="30"/>
        <end position="136"/>
    </location>
</feature>
<dbReference type="GO" id="GO:0016638">
    <property type="term" value="F:oxidoreductase activity, acting on the CH-NH2 group of donors"/>
    <property type="evidence" value="ECO:0007669"/>
    <property type="project" value="InterPro"/>
</dbReference>
<feature type="compositionally biased region" description="Basic and acidic residues" evidence="1">
    <location>
        <begin position="9"/>
        <end position="22"/>
    </location>
</feature>
<evidence type="ECO:0000256" key="1">
    <source>
        <dbReference type="SAM" id="MobiDB-lite"/>
    </source>
</evidence>